<evidence type="ECO:0000313" key="8">
    <source>
        <dbReference type="Proteomes" id="UP000242699"/>
    </source>
</evidence>
<name>A0A2T2XAZ2_9FIRM</name>
<proteinExistence type="inferred from homology"/>
<dbReference type="GO" id="GO:0006412">
    <property type="term" value="P:translation"/>
    <property type="evidence" value="ECO:0007669"/>
    <property type="project" value="UniProtKB-UniRule"/>
</dbReference>
<dbReference type="PROSITE" id="PS00362">
    <property type="entry name" value="RIBOSOMAL_S15"/>
    <property type="match status" value="1"/>
</dbReference>
<comment type="similarity">
    <text evidence="4 5">Belongs to the universal ribosomal protein uS15 family.</text>
</comment>
<dbReference type="SMART" id="SM01387">
    <property type="entry name" value="Ribosomal_S15"/>
    <property type="match status" value="1"/>
</dbReference>
<dbReference type="FunFam" id="1.10.287.10:FF:000002">
    <property type="entry name" value="30S ribosomal protein S15"/>
    <property type="match status" value="1"/>
</dbReference>
<evidence type="ECO:0000256" key="3">
    <source>
        <dbReference type="ARBA" id="ARBA00064542"/>
    </source>
</evidence>
<dbReference type="Gene3D" id="1.10.287.10">
    <property type="entry name" value="S15/NS1, RNA-binding"/>
    <property type="match status" value="1"/>
</dbReference>
<evidence type="ECO:0000256" key="1">
    <source>
        <dbReference type="ARBA" id="ARBA00022980"/>
    </source>
</evidence>
<dbReference type="Pfam" id="PF00312">
    <property type="entry name" value="Ribosomal_S15"/>
    <property type="match status" value="1"/>
</dbReference>
<evidence type="ECO:0000256" key="5">
    <source>
        <dbReference type="RuleBase" id="RU003919"/>
    </source>
</evidence>
<dbReference type="InterPro" id="IPR005290">
    <property type="entry name" value="Ribosomal_uS15_bac-type"/>
</dbReference>
<dbReference type="PANTHER" id="PTHR23321">
    <property type="entry name" value="RIBOSOMAL PROTEIN S15, BACTERIAL AND ORGANELLAR"/>
    <property type="match status" value="1"/>
</dbReference>
<comment type="subunit">
    <text evidence="3 4">Part of the 30S ribosomal subunit. Forms a bridge to the 50S subunit in the 70S ribosome, contacting the 23S rRNA.</text>
</comment>
<dbReference type="Proteomes" id="UP000242699">
    <property type="component" value="Unassembled WGS sequence"/>
</dbReference>
<dbReference type="GO" id="GO:0022627">
    <property type="term" value="C:cytosolic small ribosomal subunit"/>
    <property type="evidence" value="ECO:0007669"/>
    <property type="project" value="TreeGrafter"/>
</dbReference>
<organism evidence="7 8">
    <name type="scientific">Sulfobacillus benefaciens</name>
    <dbReference type="NCBI Taxonomy" id="453960"/>
    <lineage>
        <taxon>Bacteria</taxon>
        <taxon>Bacillati</taxon>
        <taxon>Bacillota</taxon>
        <taxon>Clostridia</taxon>
        <taxon>Eubacteriales</taxon>
        <taxon>Clostridiales Family XVII. Incertae Sedis</taxon>
        <taxon>Sulfobacillus</taxon>
    </lineage>
</organism>
<keyword evidence="4 6" id="KW-0694">RNA-binding</keyword>
<comment type="caution">
    <text evidence="7">The sequence shown here is derived from an EMBL/GenBank/DDBJ whole genome shotgun (WGS) entry which is preliminary data.</text>
</comment>
<dbReference type="NCBIfam" id="TIGR00952">
    <property type="entry name" value="S15_bact"/>
    <property type="match status" value="1"/>
</dbReference>
<keyword evidence="4 6" id="KW-0699">rRNA-binding</keyword>
<dbReference type="CDD" id="cd00353">
    <property type="entry name" value="Ribosomal_S15p_S13e"/>
    <property type="match status" value="1"/>
</dbReference>
<dbReference type="HAMAP" id="MF_01343_B">
    <property type="entry name" value="Ribosomal_uS15_B"/>
    <property type="match status" value="1"/>
</dbReference>
<dbReference type="GO" id="GO:0003735">
    <property type="term" value="F:structural constituent of ribosome"/>
    <property type="evidence" value="ECO:0007669"/>
    <property type="project" value="InterPro"/>
</dbReference>
<dbReference type="EMBL" id="PXYT01000001">
    <property type="protein sequence ID" value="PSR31693.1"/>
    <property type="molecule type" value="Genomic_DNA"/>
</dbReference>
<gene>
    <name evidence="4" type="primary">rpsO</name>
    <name evidence="7" type="ORF">C7B43_00255</name>
</gene>
<evidence type="ECO:0000256" key="4">
    <source>
        <dbReference type="HAMAP-Rule" id="MF_01343"/>
    </source>
</evidence>
<keyword evidence="1 4" id="KW-0689">Ribosomal protein</keyword>
<evidence type="ECO:0000256" key="6">
    <source>
        <dbReference type="RuleBase" id="RU004524"/>
    </source>
</evidence>
<dbReference type="PANTHER" id="PTHR23321:SF26">
    <property type="entry name" value="SMALL RIBOSOMAL SUBUNIT PROTEIN US15M"/>
    <property type="match status" value="1"/>
</dbReference>
<protein>
    <recommendedName>
        <fullName evidence="4">Small ribosomal subunit protein uS15</fullName>
    </recommendedName>
</protein>
<dbReference type="GO" id="GO:0019843">
    <property type="term" value="F:rRNA binding"/>
    <property type="evidence" value="ECO:0007669"/>
    <property type="project" value="UniProtKB-UniRule"/>
</dbReference>
<sequence>MALEAKDKQAIIAANRLHESDTGSPEVQVALLTQRITELTEHLKIHKKDHHSRRGLLTMVGHRRALLNYLRKTDSARYRALIERLGLRR</sequence>
<evidence type="ECO:0000313" key="7">
    <source>
        <dbReference type="EMBL" id="PSR31693.1"/>
    </source>
</evidence>
<comment type="function">
    <text evidence="4 6">One of the primary rRNA binding proteins, it binds directly to 16S rRNA where it helps nucleate assembly of the platform of the 30S subunit by binding and bridging several RNA helices of the 16S rRNA.</text>
</comment>
<dbReference type="AlphaFoldDB" id="A0A2T2XAZ2"/>
<comment type="function">
    <text evidence="4">Forms an intersubunit bridge (bridge B4) with the 23S rRNA of the 50S subunit in the ribosome.</text>
</comment>
<dbReference type="InterPro" id="IPR009068">
    <property type="entry name" value="uS15_NS1_RNA-bd_sf"/>
</dbReference>
<keyword evidence="2 4" id="KW-0687">Ribonucleoprotein</keyword>
<dbReference type="Gene3D" id="6.10.250.3130">
    <property type="match status" value="1"/>
</dbReference>
<reference evidence="7 8" key="1">
    <citation type="journal article" date="2014" name="BMC Genomics">
        <title>Comparison of environmental and isolate Sulfobacillus genomes reveals diverse carbon, sulfur, nitrogen, and hydrogen metabolisms.</title>
        <authorList>
            <person name="Justice N.B."/>
            <person name="Norman A."/>
            <person name="Brown C.T."/>
            <person name="Singh A."/>
            <person name="Thomas B.C."/>
            <person name="Banfield J.F."/>
        </authorList>
    </citation>
    <scope>NUCLEOTIDE SEQUENCE [LARGE SCALE GENOMIC DNA]</scope>
    <source>
        <strain evidence="7">AMDSBA1</strain>
    </source>
</reference>
<evidence type="ECO:0000256" key="2">
    <source>
        <dbReference type="ARBA" id="ARBA00023274"/>
    </source>
</evidence>
<dbReference type="SUPFAM" id="SSF47060">
    <property type="entry name" value="S15/NS1 RNA-binding domain"/>
    <property type="match status" value="1"/>
</dbReference>
<accession>A0A2T2XAZ2</accession>
<dbReference type="InterPro" id="IPR000589">
    <property type="entry name" value="Ribosomal_uS15"/>
</dbReference>